<dbReference type="InterPro" id="IPR001173">
    <property type="entry name" value="Glyco_trans_2-like"/>
</dbReference>
<reference evidence="7" key="1">
    <citation type="journal article" date="2021" name="Microorganisms">
        <title>Acidisoma silvae sp. nov. and Acidisomacellulosilytica sp. nov., Two Acidophilic Bacteria Isolated from Decaying Wood, Hydrolyzing Cellulose and Producing Poly-3-hydroxybutyrate.</title>
        <authorList>
            <person name="Mieszkin S."/>
            <person name="Pouder E."/>
            <person name="Uroz S."/>
            <person name="Simon-Colin C."/>
            <person name="Alain K."/>
        </authorList>
    </citation>
    <scope>NUCLEOTIDE SEQUENCE</scope>
    <source>
        <strain evidence="7">HW T2.11</strain>
    </source>
</reference>
<evidence type="ECO:0000256" key="4">
    <source>
        <dbReference type="SAM" id="MobiDB-lite"/>
    </source>
</evidence>
<evidence type="ECO:0000259" key="6">
    <source>
        <dbReference type="Pfam" id="PF13439"/>
    </source>
</evidence>
<dbReference type="Gene3D" id="3.40.50.2000">
    <property type="entry name" value="Glycogen Phosphorylase B"/>
    <property type="match status" value="2"/>
</dbReference>
<keyword evidence="3" id="KW-0808">Transferase</keyword>
<protein>
    <submittedName>
        <fullName evidence="7">Glycosyltransferase</fullName>
    </submittedName>
</protein>
<gene>
    <name evidence="7" type="ORF">ASILVAE211_02460</name>
</gene>
<dbReference type="EMBL" id="JAESVB010000001">
    <property type="protein sequence ID" value="MCB8874030.1"/>
    <property type="molecule type" value="Genomic_DNA"/>
</dbReference>
<dbReference type="PANTHER" id="PTHR43179:SF12">
    <property type="entry name" value="GALACTOFURANOSYLTRANSFERASE GLFT2"/>
    <property type="match status" value="1"/>
</dbReference>
<dbReference type="Proteomes" id="UP000708298">
    <property type="component" value="Unassembled WGS sequence"/>
</dbReference>
<evidence type="ECO:0000256" key="1">
    <source>
        <dbReference type="ARBA" id="ARBA00006739"/>
    </source>
</evidence>
<evidence type="ECO:0000259" key="5">
    <source>
        <dbReference type="Pfam" id="PF00535"/>
    </source>
</evidence>
<keyword evidence="2" id="KW-0328">Glycosyltransferase</keyword>
<feature type="domain" description="Glycosyltransferase subfamily 4-like N-terminal" evidence="6">
    <location>
        <begin position="664"/>
        <end position="842"/>
    </location>
</feature>
<dbReference type="PANTHER" id="PTHR43179">
    <property type="entry name" value="RHAMNOSYLTRANSFERASE WBBL"/>
    <property type="match status" value="1"/>
</dbReference>
<dbReference type="Gene3D" id="3.90.550.10">
    <property type="entry name" value="Spore Coat Polysaccharide Biosynthesis Protein SpsA, Chain A"/>
    <property type="match status" value="1"/>
</dbReference>
<evidence type="ECO:0000313" key="7">
    <source>
        <dbReference type="EMBL" id="MCB8874030.1"/>
    </source>
</evidence>
<dbReference type="RefSeq" id="WP_227319685.1">
    <property type="nucleotide sequence ID" value="NZ_JAESVB010000001.1"/>
</dbReference>
<comment type="similarity">
    <text evidence="1">Belongs to the glycosyltransferase 2 family.</text>
</comment>
<name>A0A963YNE4_9PROT</name>
<accession>A0A963YNE4</accession>
<evidence type="ECO:0000256" key="2">
    <source>
        <dbReference type="ARBA" id="ARBA00022676"/>
    </source>
</evidence>
<dbReference type="InterPro" id="IPR029044">
    <property type="entry name" value="Nucleotide-diphossugar_trans"/>
</dbReference>
<organism evidence="7 8">
    <name type="scientific">Acidisoma silvae</name>
    <dbReference type="NCBI Taxonomy" id="2802396"/>
    <lineage>
        <taxon>Bacteria</taxon>
        <taxon>Pseudomonadati</taxon>
        <taxon>Pseudomonadota</taxon>
        <taxon>Alphaproteobacteria</taxon>
        <taxon>Acetobacterales</taxon>
        <taxon>Acidocellaceae</taxon>
        <taxon>Acidisoma</taxon>
    </lineage>
</organism>
<feature type="region of interest" description="Disordered" evidence="4">
    <location>
        <begin position="1"/>
        <end position="24"/>
    </location>
</feature>
<feature type="compositionally biased region" description="Polar residues" evidence="4">
    <location>
        <begin position="1"/>
        <end position="19"/>
    </location>
</feature>
<dbReference type="Pfam" id="PF00535">
    <property type="entry name" value="Glycos_transf_2"/>
    <property type="match status" value="1"/>
</dbReference>
<dbReference type="SUPFAM" id="SSF53756">
    <property type="entry name" value="UDP-Glycosyltransferase/glycogen phosphorylase"/>
    <property type="match status" value="1"/>
</dbReference>
<sequence>MPPPDRTTTAPKAPDSTQADWLLSGNRKTERPEVIALAIEAWEQGEKALAAGDLATARFALERASRLGPDDTQVRFLLGITLLRQNNPSCIGIFRSLLTSSDTQPVHRGLLSALGLGGQLAEQVAAAQALLSRFAAPIDGDFSRLAKQIATRAGLAGWCAGNARGEVTLACAEPVQFRLDDAPLRLKPGRDGRYRLPARWISARHLHVTAGGLDLLGSPIDLARHRAVEGFVEAEDGGLSGWACYPGSPEIAVTLHVETSGGRKLPLTITTGALATFPDRDGLAAPLAFHVPTESLTAHPGLLHIRDAEGRDITGSPLDPSQWTRSAGIAAQLIGQGAGRTRAATTVNRPVLPIWADTPAPMRTLPERSTRELAPAVVIPVYRGLEMTLRCLARVFATVPRGTEIIVVDDASPEPALSEALDGLAARRRIRLIRNPRNLGFPGSANRGMAAAGNRDVVLLNSDALVPPGWLARLRDAARAAPDIGTVAPLSNDATILSYPRVNGLQAPPDDAQLDEIDAFAQKANGADMVEIPTSVGFCMYIRRACLEETGPFREDVFAQGYGEENDFCLRARHLGWRHMAATGVFVSHIGGQSFRMARNHLLRRNQAILERLHPGYGALIARHVASDPLAAARARLDLIRWQGWRRPRRRPPSVIIITHDEGGGVERQIRARIRDLAAEGLAAVILRPQPDGFCQIEPGRLEGSPWQDDFPNLRFQIPSELASLAQFLKRERPQHIELHHRLGHDHALLDLPGRLGIPLDIYVHDYAAICPRVTLVTTTQRYCGEPDTVECEACIADLGSRLREKISVADLRARTAVDFAAARQVVFPSAEVEKRFRRYIGPFDSLVRPWEEDGPVAKRRPSARRTQGRSRVRIAVIGAIGTEKGYDVLLACARDAARRQLPIDFIVIGFTHDDVRLGETGQVQITYRFAQERAVEEIVAQDCDLAFIPSIWPETWCFALSDAWKAGLKTAVFDIGTPSQRVHATGNGWVLPLALPPSNLNNMLISLAQSEN</sequence>
<evidence type="ECO:0000313" key="8">
    <source>
        <dbReference type="Proteomes" id="UP000708298"/>
    </source>
</evidence>
<evidence type="ECO:0000256" key="3">
    <source>
        <dbReference type="ARBA" id="ARBA00022679"/>
    </source>
</evidence>
<dbReference type="InterPro" id="IPR028098">
    <property type="entry name" value="Glyco_trans_4-like_N"/>
</dbReference>
<keyword evidence="8" id="KW-1185">Reference proteome</keyword>
<dbReference type="AlphaFoldDB" id="A0A963YNE4"/>
<comment type="caution">
    <text evidence="7">The sequence shown here is derived from an EMBL/GenBank/DDBJ whole genome shotgun (WGS) entry which is preliminary data.</text>
</comment>
<dbReference type="SUPFAM" id="SSF53448">
    <property type="entry name" value="Nucleotide-diphospho-sugar transferases"/>
    <property type="match status" value="1"/>
</dbReference>
<dbReference type="GO" id="GO:0016757">
    <property type="term" value="F:glycosyltransferase activity"/>
    <property type="evidence" value="ECO:0007669"/>
    <property type="project" value="UniProtKB-KW"/>
</dbReference>
<proteinExistence type="inferred from homology"/>
<reference evidence="7" key="2">
    <citation type="submission" date="2021-01" db="EMBL/GenBank/DDBJ databases">
        <authorList>
            <person name="Mieszkin S."/>
            <person name="Pouder E."/>
            <person name="Alain K."/>
        </authorList>
    </citation>
    <scope>NUCLEOTIDE SEQUENCE</scope>
    <source>
        <strain evidence="7">HW T2.11</strain>
    </source>
</reference>
<feature type="domain" description="Glycosyltransferase 2-like" evidence="5">
    <location>
        <begin position="377"/>
        <end position="549"/>
    </location>
</feature>
<dbReference type="Pfam" id="PF13439">
    <property type="entry name" value="Glyco_transf_4"/>
    <property type="match status" value="1"/>
</dbReference>